<evidence type="ECO:0000259" key="2">
    <source>
        <dbReference type="Pfam" id="PF13579"/>
    </source>
</evidence>
<accession>A0AAU8D020</accession>
<keyword evidence="3" id="KW-0328">Glycosyltransferase</keyword>
<dbReference type="InterPro" id="IPR050194">
    <property type="entry name" value="Glycosyltransferase_grp1"/>
</dbReference>
<gene>
    <name evidence="3" type="ORF">ABVK50_32540</name>
</gene>
<organism evidence="3">
    <name type="scientific">Mesorhizobium sp. WSM2240</name>
    <dbReference type="NCBI Taxonomy" id="3228851"/>
    <lineage>
        <taxon>Bacteria</taxon>
        <taxon>Pseudomonadati</taxon>
        <taxon>Pseudomonadota</taxon>
        <taxon>Alphaproteobacteria</taxon>
        <taxon>Hyphomicrobiales</taxon>
        <taxon>Phyllobacteriaceae</taxon>
        <taxon>Mesorhizobium</taxon>
    </lineage>
</organism>
<dbReference type="EC" id="2.4.-.-" evidence="3"/>
<dbReference type="PANTHER" id="PTHR45947">
    <property type="entry name" value="SULFOQUINOVOSYL TRANSFERASE SQD2"/>
    <property type="match status" value="1"/>
</dbReference>
<reference evidence="3" key="1">
    <citation type="submission" date="2024-06" db="EMBL/GenBank/DDBJ databases">
        <title>Mesorhizobium karijinii sp. nov., a symbiont of the iconic Swainsona formosa from arid Australia.</title>
        <authorList>
            <person name="Hill Y.J."/>
            <person name="Watkin E.L.J."/>
            <person name="O'Hara G.W."/>
            <person name="Terpolilli J."/>
            <person name="Tye M.L."/>
            <person name="Kohlmeier M.G."/>
        </authorList>
    </citation>
    <scope>NUCLEOTIDE SEQUENCE</scope>
    <source>
        <strain evidence="3">WSM2240</strain>
        <plasmid evidence="3">pMk2240A</plasmid>
    </source>
</reference>
<proteinExistence type="predicted"/>
<keyword evidence="3" id="KW-0614">Plasmid</keyword>
<dbReference type="GO" id="GO:0016757">
    <property type="term" value="F:glycosyltransferase activity"/>
    <property type="evidence" value="ECO:0007669"/>
    <property type="project" value="UniProtKB-KW"/>
</dbReference>
<name>A0AAU8D020_9HYPH</name>
<evidence type="ECO:0000313" key="3">
    <source>
        <dbReference type="EMBL" id="XCG52220.1"/>
    </source>
</evidence>
<dbReference type="SUPFAM" id="SSF53756">
    <property type="entry name" value="UDP-Glycosyltransferase/glycogen phosphorylase"/>
    <property type="match status" value="1"/>
</dbReference>
<dbReference type="Gene3D" id="3.40.50.2000">
    <property type="entry name" value="Glycogen Phosphorylase B"/>
    <property type="match status" value="2"/>
</dbReference>
<dbReference type="Pfam" id="PF00534">
    <property type="entry name" value="Glycos_transf_1"/>
    <property type="match status" value="1"/>
</dbReference>
<dbReference type="EMBL" id="CP159256">
    <property type="protein sequence ID" value="XCG52220.1"/>
    <property type="molecule type" value="Genomic_DNA"/>
</dbReference>
<dbReference type="InterPro" id="IPR001296">
    <property type="entry name" value="Glyco_trans_1"/>
</dbReference>
<sequence length="447" mass="49728">MPALPIFFCTWDGVVILVAAIGSTDAIRRIDMIITEITSAHPMKTPRAEALPSIRILLVLATYFPESYGGAEQQTRRFARVLVERGVSVTIMAPRLSHSTPKRSAMDGVPIQRLRLRAAPNLGGRHMLSFLSWCVQVVIWMLRRRDEFDVVHIIHARLHAVPAALAGALLRKPVLAKLGRGGRYFDLDVVREKKIIGRWASVLIKRHVTAFIANSCQIAGDLKRHGIDADRIHLIPNGIDLPRKPRREPSADGSRRFICLGRLDPEKCLEHMIDAFAALPAEAKAHLTIVGDGHCRVTLEEQAIRLGLSGRVTFAGAVEDVFPFLWRADFYLSTSASEGMSNALLEAMSCGVVPIITDVSGASDIVEHERSGFLARSHAEYCGLFLRALNLSEAERDEMARHAVQTVAARFSMESVALRQMELYRTLMRQQVTSESDMLGTTRRFVR</sequence>
<dbReference type="InterPro" id="IPR028098">
    <property type="entry name" value="Glyco_trans_4-like_N"/>
</dbReference>
<dbReference type="Pfam" id="PF13579">
    <property type="entry name" value="Glyco_trans_4_4"/>
    <property type="match status" value="1"/>
</dbReference>
<dbReference type="PANTHER" id="PTHR45947:SF3">
    <property type="entry name" value="SULFOQUINOVOSYL TRANSFERASE SQD2"/>
    <property type="match status" value="1"/>
</dbReference>
<geneLocation type="plasmid" evidence="3">
    <name>pMk2240A</name>
</geneLocation>
<feature type="domain" description="Glycosyl transferase family 1" evidence="1">
    <location>
        <begin position="245"/>
        <end position="378"/>
    </location>
</feature>
<protein>
    <submittedName>
        <fullName evidence="3">Glycosyltransferase</fullName>
        <ecNumber evidence="3">2.4.-.-</ecNumber>
    </submittedName>
</protein>
<feature type="domain" description="Glycosyltransferase subfamily 4-like N-terminal" evidence="2">
    <location>
        <begin position="69"/>
        <end position="238"/>
    </location>
</feature>
<dbReference type="AlphaFoldDB" id="A0AAU8D020"/>
<keyword evidence="3" id="KW-0808">Transferase</keyword>
<evidence type="ECO:0000259" key="1">
    <source>
        <dbReference type="Pfam" id="PF00534"/>
    </source>
</evidence>
<dbReference type="RefSeq" id="WP_353646428.1">
    <property type="nucleotide sequence ID" value="NZ_CP159256.1"/>
</dbReference>
<dbReference type="CDD" id="cd03811">
    <property type="entry name" value="GT4_GT28_WabH-like"/>
    <property type="match status" value="1"/>
</dbReference>